<dbReference type="Proteomes" id="UP000245921">
    <property type="component" value="Unassembled WGS sequence"/>
</dbReference>
<dbReference type="Pfam" id="PF13439">
    <property type="entry name" value="Glyco_transf_4"/>
    <property type="match status" value="1"/>
</dbReference>
<gene>
    <name evidence="3" type="ORF">C7380_1314</name>
</gene>
<dbReference type="GO" id="GO:0016757">
    <property type="term" value="F:glycosyltransferase activity"/>
    <property type="evidence" value="ECO:0007669"/>
    <property type="project" value="InterPro"/>
</dbReference>
<dbReference type="Gene3D" id="3.40.50.2000">
    <property type="entry name" value="Glycogen Phosphorylase B"/>
    <property type="match status" value="2"/>
</dbReference>
<dbReference type="AlphaFoldDB" id="A0AA45C4K1"/>
<reference evidence="3 4" key="1">
    <citation type="submission" date="2018-05" db="EMBL/GenBank/DDBJ databases">
        <title>Genomic Encyclopedia of Type Strains, Phase IV (KMG-IV): sequencing the most valuable type-strain genomes for metagenomic binning, comparative biology and taxonomic classification.</title>
        <authorList>
            <person name="Goeker M."/>
        </authorList>
    </citation>
    <scope>NUCLEOTIDE SEQUENCE [LARGE SCALE GENOMIC DNA]</scope>
    <source>
        <strain evidence="3 4">DSM 24906</strain>
    </source>
</reference>
<dbReference type="PANTHER" id="PTHR45947">
    <property type="entry name" value="SULFOQUINOVOSYL TRANSFERASE SQD2"/>
    <property type="match status" value="1"/>
</dbReference>
<name>A0AA45C4K1_9BACT</name>
<comment type="caution">
    <text evidence="3">The sequence shown here is derived from an EMBL/GenBank/DDBJ whole genome shotgun (WGS) entry which is preliminary data.</text>
</comment>
<evidence type="ECO:0000313" key="3">
    <source>
        <dbReference type="EMBL" id="PWJ86112.1"/>
    </source>
</evidence>
<sequence length="383" mass="44582">MNIGMFSDTYIPQKNGVATAVKIYKEEMEKMGHNVYLFVPQYKFEHKRNEKNVFEFPAVRYFKEKEQRIALPISKHLFNIKKLDLDVLHSHAPFSTGIMARIISSNLDIKHVGTHHTMYEFYRHYVPLIIRPSLEQTQNMIKNWCLKLNKVIAPTENIKNVLVDYGVPSDHIRVIPTGIDVDKFQSDIKWNIRENFNIQEDDRVLLFVGRVAKEKNIDFLIKMFKKLTYEESNLKFLIIGDGVERQNLEEIVVENKLQQKVFFAGAQPREKVIDAYKQADIFTFASYTETQGLVVLESMAVGTPVVALGKMGVYDLLSQPETGGIMIDELVEDDFIHEILKLLRDKKLYEDYSKKGIDFVRKNYSVKVNVENIIKVYEEVINF</sequence>
<proteinExistence type="predicted"/>
<keyword evidence="4" id="KW-1185">Reference proteome</keyword>
<accession>A0AA45C4K1</accession>
<dbReference type="RefSeq" id="WP_109606590.1">
    <property type="nucleotide sequence ID" value="NZ_QGGI01000031.1"/>
</dbReference>
<dbReference type="SUPFAM" id="SSF53756">
    <property type="entry name" value="UDP-Glycosyltransferase/glycogen phosphorylase"/>
    <property type="match status" value="1"/>
</dbReference>
<dbReference type="PANTHER" id="PTHR45947:SF3">
    <property type="entry name" value="SULFOQUINOVOSYL TRANSFERASE SQD2"/>
    <property type="match status" value="1"/>
</dbReference>
<dbReference type="InterPro" id="IPR050194">
    <property type="entry name" value="Glycosyltransferase_grp1"/>
</dbReference>
<feature type="domain" description="Glycosyltransferase subfamily 4-like N-terminal" evidence="2">
    <location>
        <begin position="15"/>
        <end position="182"/>
    </location>
</feature>
<evidence type="ECO:0000259" key="2">
    <source>
        <dbReference type="Pfam" id="PF13439"/>
    </source>
</evidence>
<dbReference type="InterPro" id="IPR001296">
    <property type="entry name" value="Glyco_trans_1"/>
</dbReference>
<dbReference type="Pfam" id="PF00534">
    <property type="entry name" value="Glycos_transf_1"/>
    <property type="match status" value="1"/>
</dbReference>
<dbReference type="InterPro" id="IPR028098">
    <property type="entry name" value="Glyco_trans_4-like_N"/>
</dbReference>
<organism evidence="3 4">
    <name type="scientific">Oceanotoga teriensis</name>
    <dbReference type="NCBI Taxonomy" id="515440"/>
    <lineage>
        <taxon>Bacteria</taxon>
        <taxon>Thermotogati</taxon>
        <taxon>Thermotogota</taxon>
        <taxon>Thermotogae</taxon>
        <taxon>Petrotogales</taxon>
        <taxon>Petrotogaceae</taxon>
        <taxon>Oceanotoga</taxon>
    </lineage>
</organism>
<dbReference type="EMBL" id="QGGI01000031">
    <property type="protein sequence ID" value="PWJ86112.1"/>
    <property type="molecule type" value="Genomic_DNA"/>
</dbReference>
<evidence type="ECO:0000313" key="4">
    <source>
        <dbReference type="Proteomes" id="UP000245921"/>
    </source>
</evidence>
<protein>
    <submittedName>
        <fullName evidence="3">Glycosyltransferase involved in cell wall biosynthesis</fullName>
    </submittedName>
</protein>
<feature type="domain" description="Glycosyl transferase family 1" evidence="1">
    <location>
        <begin position="189"/>
        <end position="356"/>
    </location>
</feature>
<evidence type="ECO:0000259" key="1">
    <source>
        <dbReference type="Pfam" id="PF00534"/>
    </source>
</evidence>